<comment type="caution">
    <text evidence="2">The sequence shown here is derived from an EMBL/GenBank/DDBJ whole genome shotgun (WGS) entry which is preliminary data.</text>
</comment>
<gene>
    <name evidence="2" type="primary">jg20634</name>
    <name evidence="2" type="ORF">PAEG_LOCUS12929</name>
</gene>
<dbReference type="EMBL" id="CAKXAJ010025119">
    <property type="protein sequence ID" value="CAH2235259.1"/>
    <property type="molecule type" value="Genomic_DNA"/>
</dbReference>
<accession>A0A8S4REY1</accession>
<dbReference type="Proteomes" id="UP000838756">
    <property type="component" value="Unassembled WGS sequence"/>
</dbReference>
<keyword evidence="1" id="KW-0472">Membrane</keyword>
<protein>
    <submittedName>
        <fullName evidence="2">Jg20634 protein</fullName>
    </submittedName>
</protein>
<name>A0A8S4REY1_9NEOP</name>
<keyword evidence="1" id="KW-1133">Transmembrane helix</keyword>
<feature type="transmembrane region" description="Helical" evidence="1">
    <location>
        <begin position="12"/>
        <end position="38"/>
    </location>
</feature>
<evidence type="ECO:0000256" key="1">
    <source>
        <dbReference type="SAM" id="Phobius"/>
    </source>
</evidence>
<proteinExistence type="predicted"/>
<organism evidence="2 3">
    <name type="scientific">Pararge aegeria aegeria</name>
    <dbReference type="NCBI Taxonomy" id="348720"/>
    <lineage>
        <taxon>Eukaryota</taxon>
        <taxon>Metazoa</taxon>
        <taxon>Ecdysozoa</taxon>
        <taxon>Arthropoda</taxon>
        <taxon>Hexapoda</taxon>
        <taxon>Insecta</taxon>
        <taxon>Pterygota</taxon>
        <taxon>Neoptera</taxon>
        <taxon>Endopterygota</taxon>
        <taxon>Lepidoptera</taxon>
        <taxon>Glossata</taxon>
        <taxon>Ditrysia</taxon>
        <taxon>Papilionoidea</taxon>
        <taxon>Nymphalidae</taxon>
        <taxon>Satyrinae</taxon>
        <taxon>Satyrini</taxon>
        <taxon>Parargina</taxon>
        <taxon>Pararge</taxon>
    </lineage>
</organism>
<dbReference type="AlphaFoldDB" id="A0A8S4REY1"/>
<sequence length="459" mass="52167">MPLADHISSLLAYWWIGLGMIAVMVFLIYNSFLAIAVLPRSQYNPLKTISTKKPTENKSYENLNTLNIHMHVFVASYDEFNSYDYMPYVKALAKKYPNFKYNFVVVLNDVIQDTVSDFSDEQKNDMALNLLLANGNIMDKNKPYENPTLKFISLTKYMDNSPVKKNWRLLPYHFLSFLVRCIAIWDKGGVSFNPLILTPNSLSSVYFEKLYSVLGNIQSKNKLMPTKKRKLTRKTKKTFNNIRDIINDLENGETNANVITDSLTEAENIESVTITPLEETKNVDLILIDHPILPEQKDEFLHKNHSNKRPNTKLSRNILETVNVMNSTTARGIAANILPKFLESLFHSNSKNLTSNMHLHEKNDTTSKVDPIVNDLIGKIAPELSNKTSSGNENTKVIIDLKGNLIATEIGCHAFIGTVFNNVQHYTYEKSVSDFIISELSLFCRGNLSICNNVEVLLL</sequence>
<keyword evidence="3" id="KW-1185">Reference proteome</keyword>
<reference evidence="2" key="1">
    <citation type="submission" date="2022-03" db="EMBL/GenBank/DDBJ databases">
        <authorList>
            <person name="Lindestad O."/>
        </authorList>
    </citation>
    <scope>NUCLEOTIDE SEQUENCE</scope>
</reference>
<keyword evidence="1" id="KW-0812">Transmembrane</keyword>
<evidence type="ECO:0000313" key="3">
    <source>
        <dbReference type="Proteomes" id="UP000838756"/>
    </source>
</evidence>
<evidence type="ECO:0000313" key="2">
    <source>
        <dbReference type="EMBL" id="CAH2235259.1"/>
    </source>
</evidence>
<dbReference type="OrthoDB" id="7214977at2759"/>